<dbReference type="Proteomes" id="UP000243459">
    <property type="component" value="Chromosome 10"/>
</dbReference>
<dbReference type="AlphaFoldDB" id="A0A5P1E7W1"/>
<dbReference type="EMBL" id="CM007390">
    <property type="protein sequence ID" value="ONK57026.1"/>
    <property type="molecule type" value="Genomic_DNA"/>
</dbReference>
<evidence type="ECO:0000313" key="2">
    <source>
        <dbReference type="Proteomes" id="UP000243459"/>
    </source>
</evidence>
<evidence type="ECO:0000313" key="1">
    <source>
        <dbReference type="EMBL" id="ONK57026.1"/>
    </source>
</evidence>
<gene>
    <name evidence="1" type="ORF">A4U43_C10F15810</name>
</gene>
<keyword evidence="2" id="KW-1185">Reference proteome</keyword>
<accession>A0A5P1E7W1</accession>
<proteinExistence type="predicted"/>
<reference evidence="2" key="1">
    <citation type="journal article" date="2017" name="Nat. Commun.">
        <title>The asparagus genome sheds light on the origin and evolution of a young Y chromosome.</title>
        <authorList>
            <person name="Harkess A."/>
            <person name="Zhou J."/>
            <person name="Xu C."/>
            <person name="Bowers J.E."/>
            <person name="Van der Hulst R."/>
            <person name="Ayyampalayam S."/>
            <person name="Mercati F."/>
            <person name="Riccardi P."/>
            <person name="McKain M.R."/>
            <person name="Kakrana A."/>
            <person name="Tang H."/>
            <person name="Ray J."/>
            <person name="Groenendijk J."/>
            <person name="Arikit S."/>
            <person name="Mathioni S.M."/>
            <person name="Nakano M."/>
            <person name="Shan H."/>
            <person name="Telgmann-Rauber A."/>
            <person name="Kanno A."/>
            <person name="Yue Z."/>
            <person name="Chen H."/>
            <person name="Li W."/>
            <person name="Chen Y."/>
            <person name="Xu X."/>
            <person name="Zhang Y."/>
            <person name="Luo S."/>
            <person name="Chen H."/>
            <person name="Gao J."/>
            <person name="Mao Z."/>
            <person name="Pires J.C."/>
            <person name="Luo M."/>
            <person name="Kudrna D."/>
            <person name="Wing R.A."/>
            <person name="Meyers B.C."/>
            <person name="Yi K."/>
            <person name="Kong H."/>
            <person name="Lavrijsen P."/>
            <person name="Sunseri F."/>
            <person name="Falavigna A."/>
            <person name="Ye Y."/>
            <person name="Leebens-Mack J.H."/>
            <person name="Chen G."/>
        </authorList>
    </citation>
    <scope>NUCLEOTIDE SEQUENCE [LARGE SCALE GENOMIC DNA]</scope>
    <source>
        <strain evidence="2">cv. DH0086</strain>
    </source>
</reference>
<organism evidence="1 2">
    <name type="scientific">Asparagus officinalis</name>
    <name type="common">Garden asparagus</name>
    <dbReference type="NCBI Taxonomy" id="4686"/>
    <lineage>
        <taxon>Eukaryota</taxon>
        <taxon>Viridiplantae</taxon>
        <taxon>Streptophyta</taxon>
        <taxon>Embryophyta</taxon>
        <taxon>Tracheophyta</taxon>
        <taxon>Spermatophyta</taxon>
        <taxon>Magnoliopsida</taxon>
        <taxon>Liliopsida</taxon>
        <taxon>Asparagales</taxon>
        <taxon>Asparagaceae</taxon>
        <taxon>Asparagoideae</taxon>
        <taxon>Asparagus</taxon>
    </lineage>
</organism>
<sequence length="68" mass="7419">MVRVERISIELKLGVRVPIKPSAGLDEVRVSITEGMMGRLRLEEGLNQHVSDQFGGEVGLDRLGFGIG</sequence>
<dbReference type="Gramene" id="ONK57026">
    <property type="protein sequence ID" value="ONK57026"/>
    <property type="gene ID" value="A4U43_C10F15810"/>
</dbReference>
<name>A0A5P1E7W1_ASPOF</name>
<protein>
    <submittedName>
        <fullName evidence="1">Uncharacterized protein</fullName>
    </submittedName>
</protein>